<dbReference type="PANTHER" id="PTHR23419:SF8">
    <property type="entry name" value="FI09726P"/>
    <property type="match status" value="1"/>
</dbReference>
<keyword evidence="3" id="KW-1185">Reference proteome</keyword>
<name>A0A2U8E5Q8_9BACT</name>
<dbReference type="RefSeq" id="WP_108826602.1">
    <property type="nucleotide sequence ID" value="NZ_CP023004.1"/>
</dbReference>
<dbReference type="AlphaFoldDB" id="A0A2U8E5Q8"/>
<reference evidence="2 3" key="1">
    <citation type="journal article" date="2018" name="Syst. Appl. Microbiol.">
        <title>Ereboglobus luteus gen. nov. sp. nov. from cockroach guts, and new insights into the oxygen relationship of the genera Opitutus and Didymococcus (Verrucomicrobia: Opitutaceae).</title>
        <authorList>
            <person name="Tegtmeier D."/>
            <person name="Belitz A."/>
            <person name="Radek R."/>
            <person name="Heimerl T."/>
            <person name="Brune A."/>
        </authorList>
    </citation>
    <scope>NUCLEOTIDE SEQUENCE [LARGE SCALE GENOMIC DNA]</scope>
    <source>
        <strain evidence="2 3">Ho45</strain>
    </source>
</reference>
<dbReference type="KEGG" id="elut:CKA38_13800"/>
<accession>A0A2U8E5Q8</accession>
<dbReference type="GO" id="GO:0005507">
    <property type="term" value="F:copper ion binding"/>
    <property type="evidence" value="ECO:0007669"/>
    <property type="project" value="TreeGrafter"/>
</dbReference>
<proteinExistence type="inferred from homology"/>
<dbReference type="InterPro" id="IPR004323">
    <property type="entry name" value="Ion_tolerance_CutA"/>
</dbReference>
<comment type="similarity">
    <text evidence="1">Belongs to the CutA family.</text>
</comment>
<dbReference type="PANTHER" id="PTHR23419">
    <property type="entry name" value="DIVALENT CATION TOLERANCE CUTA-RELATED"/>
    <property type="match status" value="1"/>
</dbReference>
<evidence type="ECO:0000256" key="1">
    <source>
        <dbReference type="ARBA" id="ARBA00010169"/>
    </source>
</evidence>
<dbReference type="Pfam" id="PF03091">
    <property type="entry name" value="CutA1"/>
    <property type="match status" value="1"/>
</dbReference>
<protein>
    <submittedName>
        <fullName evidence="2">Divalent-cation tolerance protein CutA</fullName>
    </submittedName>
</protein>
<dbReference type="SUPFAM" id="SSF54913">
    <property type="entry name" value="GlnB-like"/>
    <property type="match status" value="1"/>
</dbReference>
<dbReference type="EMBL" id="CP023004">
    <property type="protein sequence ID" value="AWI10187.1"/>
    <property type="molecule type" value="Genomic_DNA"/>
</dbReference>
<sequence length="116" mass="12943">MPPASSESTTLMIGTTTVASRDEADALARGLVESRLAACAQIDGPVTSVYHWQEKLETTAEYRLTIKFLYANATALETWLRAHHPYETPEWVAVRAEIVAEKYLSWARSNSTFLPL</sequence>
<dbReference type="InterPro" id="IPR015867">
    <property type="entry name" value="N-reg_PII/ATP_PRibTrfase_C"/>
</dbReference>
<dbReference type="GO" id="GO:0010038">
    <property type="term" value="P:response to metal ion"/>
    <property type="evidence" value="ECO:0007669"/>
    <property type="project" value="InterPro"/>
</dbReference>
<evidence type="ECO:0000313" key="3">
    <source>
        <dbReference type="Proteomes" id="UP000244896"/>
    </source>
</evidence>
<dbReference type="Proteomes" id="UP000244896">
    <property type="component" value="Chromosome"/>
</dbReference>
<dbReference type="Gene3D" id="3.30.70.120">
    <property type="match status" value="1"/>
</dbReference>
<evidence type="ECO:0000313" key="2">
    <source>
        <dbReference type="EMBL" id="AWI10187.1"/>
    </source>
</evidence>
<organism evidence="2 3">
    <name type="scientific">Ereboglobus luteus</name>
    <dbReference type="NCBI Taxonomy" id="1796921"/>
    <lineage>
        <taxon>Bacteria</taxon>
        <taxon>Pseudomonadati</taxon>
        <taxon>Verrucomicrobiota</taxon>
        <taxon>Opitutia</taxon>
        <taxon>Opitutales</taxon>
        <taxon>Opitutaceae</taxon>
        <taxon>Ereboglobus</taxon>
    </lineage>
</organism>
<dbReference type="InterPro" id="IPR011322">
    <property type="entry name" value="N-reg_PII-like_a/b"/>
</dbReference>
<gene>
    <name evidence="2" type="ORF">CKA38_13800</name>
</gene>
<dbReference type="OrthoDB" id="37622at2"/>